<feature type="region of interest" description="Disordered" evidence="1">
    <location>
        <begin position="246"/>
        <end position="337"/>
    </location>
</feature>
<feature type="compositionally biased region" description="Low complexity" evidence="1">
    <location>
        <begin position="298"/>
        <end position="310"/>
    </location>
</feature>
<accession>A0AAN7Z5F3</accession>
<organism evidence="2 3">
    <name type="scientific">Xylaria bambusicola</name>
    <dbReference type="NCBI Taxonomy" id="326684"/>
    <lineage>
        <taxon>Eukaryota</taxon>
        <taxon>Fungi</taxon>
        <taxon>Dikarya</taxon>
        <taxon>Ascomycota</taxon>
        <taxon>Pezizomycotina</taxon>
        <taxon>Sordariomycetes</taxon>
        <taxon>Xylariomycetidae</taxon>
        <taxon>Xylariales</taxon>
        <taxon>Xylariaceae</taxon>
        <taxon>Xylaria</taxon>
    </lineage>
</organism>
<gene>
    <name evidence="2" type="ORF">RRF57_003458</name>
</gene>
<evidence type="ECO:0000313" key="3">
    <source>
        <dbReference type="Proteomes" id="UP001305414"/>
    </source>
</evidence>
<evidence type="ECO:0000256" key="1">
    <source>
        <dbReference type="SAM" id="MobiDB-lite"/>
    </source>
</evidence>
<proteinExistence type="predicted"/>
<dbReference type="EMBL" id="JAWHQM010000006">
    <property type="protein sequence ID" value="KAK5627743.1"/>
    <property type="molecule type" value="Genomic_DNA"/>
</dbReference>
<comment type="caution">
    <text evidence="2">The sequence shown here is derived from an EMBL/GenBank/DDBJ whole genome shotgun (WGS) entry which is preliminary data.</text>
</comment>
<name>A0AAN7Z5F3_9PEZI</name>
<dbReference type="Proteomes" id="UP001305414">
    <property type="component" value="Unassembled WGS sequence"/>
</dbReference>
<dbReference type="AlphaFoldDB" id="A0AAN7Z5F3"/>
<reference evidence="2 3" key="1">
    <citation type="submission" date="2023-10" db="EMBL/GenBank/DDBJ databases">
        <title>Draft genome sequence of Xylaria bambusicola isolate GMP-LS, the root and basal stem rot pathogen of sugarcane in Indonesia.</title>
        <authorList>
            <person name="Selvaraj P."/>
            <person name="Muralishankar V."/>
            <person name="Muruganantham S."/>
            <person name="Sp S."/>
            <person name="Haryani S."/>
            <person name="Lau K.J.X."/>
            <person name="Naqvi N.I."/>
        </authorList>
    </citation>
    <scope>NUCLEOTIDE SEQUENCE [LARGE SCALE GENOMIC DNA]</scope>
    <source>
        <strain evidence="2">GMP-LS</strain>
    </source>
</reference>
<keyword evidence="3" id="KW-1185">Reference proteome</keyword>
<evidence type="ECO:0000313" key="2">
    <source>
        <dbReference type="EMBL" id="KAK5627743.1"/>
    </source>
</evidence>
<protein>
    <submittedName>
        <fullName evidence="2">Uncharacterized protein</fullName>
    </submittedName>
</protein>
<sequence>MAHQASTTPSIRDWLGSALPNASFVYPTKLRVTSSNRIYTLLVESIKVQEWHEARDLLVLAHFGAELDCPLRDGLAATKPVVLDAFHVLAIEANLQHFFDLSLVYCVNLALHCIYQLPVVILPHIPFIQVTPCDGSIPESKSYTPDYTVFKGHIAQDPTLLTDHDASLIVGDVKLYGKAAAKDQVNYTDALSWSDLGQLLWYCVCRKTRFGFCVSDAELVLMEFVVNHNDNVVALDNVVARAESELSSPVQEIPLRGKPAGGKRRYTNSTADSIVSPSDRHQHKRTGAAAEPENSDEPPASSPSLPSSFPERTSPRTPELEPKHPYSSDAYVPSTPGEVSAQTLEDLASAGGNVMVRLLSFPIDELEHWAPALFGFISFAQLVDARGNKSISAAPVSIRDYSMN</sequence>
<feature type="compositionally biased region" description="Polar residues" evidence="1">
    <location>
        <begin position="267"/>
        <end position="276"/>
    </location>
</feature>